<dbReference type="PANTHER" id="PTHR34235:SF3">
    <property type="entry name" value="SLR1203 PROTEIN"/>
    <property type="match status" value="1"/>
</dbReference>
<dbReference type="Gene3D" id="1.20.1220.20">
    <property type="entry name" value="Uncharcterised protein PF01724"/>
    <property type="match status" value="1"/>
</dbReference>
<reference evidence="1" key="1">
    <citation type="submission" date="2021-04" db="EMBL/GenBank/DDBJ databases">
        <title>Genome sequence of Woronichinia naegeliana from Washington state freshwater lake bloom.</title>
        <authorList>
            <person name="Dreher T.W."/>
        </authorList>
    </citation>
    <scope>NUCLEOTIDE SEQUENCE</scope>
    <source>
        <strain evidence="1">WA131</strain>
    </source>
</reference>
<dbReference type="EMBL" id="CP073041">
    <property type="protein sequence ID" value="UXE60769.1"/>
    <property type="molecule type" value="Genomic_DNA"/>
</dbReference>
<dbReference type="AlphaFoldDB" id="A0A977KVN2"/>
<dbReference type="KEGG" id="wna:KA717_35670"/>
<sequence length="130" mass="15648">MKDTVQKLKAKNTENLDWEHLIEEIEGLTRSDRREIKHRLITLFEHALKRRYVPLNECYRGWELTIKRTQSKLQDILDDSPSLHSYLLEIIPNCYQEALENVRIEYNSLFPDEYVFSAKINLLLTQKIWE</sequence>
<dbReference type="InterPro" id="IPR002636">
    <property type="entry name" value="DUF29"/>
</dbReference>
<dbReference type="Proteomes" id="UP001065613">
    <property type="component" value="Chromosome"/>
</dbReference>
<accession>A0A977KVN2</accession>
<proteinExistence type="predicted"/>
<gene>
    <name evidence="1" type="ORF">KA717_35670</name>
</gene>
<evidence type="ECO:0000313" key="1">
    <source>
        <dbReference type="EMBL" id="UXE60769.1"/>
    </source>
</evidence>
<dbReference type="PANTHER" id="PTHR34235">
    <property type="entry name" value="SLR1203 PROTEIN-RELATED"/>
    <property type="match status" value="1"/>
</dbReference>
<protein>
    <submittedName>
        <fullName evidence="1">DUF29 domain-containing protein</fullName>
    </submittedName>
</protein>
<dbReference type="Pfam" id="PF01724">
    <property type="entry name" value="DUF29"/>
    <property type="match status" value="1"/>
</dbReference>
<name>A0A977KVN2_9CYAN</name>
<organism evidence="1">
    <name type="scientific">Woronichinia naegeliana WA131</name>
    <dbReference type="NCBI Taxonomy" id="2824559"/>
    <lineage>
        <taxon>Bacteria</taxon>
        <taxon>Bacillati</taxon>
        <taxon>Cyanobacteriota</taxon>
        <taxon>Cyanophyceae</taxon>
        <taxon>Synechococcales</taxon>
        <taxon>Coelosphaeriaceae</taxon>
        <taxon>Woronichinia</taxon>
    </lineage>
</organism>